<dbReference type="STRING" id="946333.A4W93_05115"/>
<comment type="function">
    <text evidence="4">Required for flagellar hook formation. May act as a scaffolding protein.</text>
</comment>
<dbReference type="KEGG" id="rgu:A4W93_05115"/>
<name>A0A1W6L5C3_9BURK</name>
<dbReference type="Proteomes" id="UP000193427">
    <property type="component" value="Chromosome"/>
</dbReference>
<keyword evidence="3" id="KW-1005">Bacterial flagellum biogenesis</keyword>
<evidence type="ECO:0000313" key="6">
    <source>
        <dbReference type="Proteomes" id="UP000193427"/>
    </source>
</evidence>
<evidence type="ECO:0000256" key="2">
    <source>
        <dbReference type="ARBA" id="ARBA00016013"/>
    </source>
</evidence>
<dbReference type="EMBL" id="CP015118">
    <property type="protein sequence ID" value="ARN19338.1"/>
    <property type="molecule type" value="Genomic_DNA"/>
</dbReference>
<organism evidence="5 6">
    <name type="scientific">Piscinibacter gummiphilus</name>
    <dbReference type="NCBI Taxonomy" id="946333"/>
    <lineage>
        <taxon>Bacteria</taxon>
        <taxon>Pseudomonadati</taxon>
        <taxon>Pseudomonadota</taxon>
        <taxon>Betaproteobacteria</taxon>
        <taxon>Burkholderiales</taxon>
        <taxon>Sphaerotilaceae</taxon>
        <taxon>Piscinibacter</taxon>
    </lineage>
</organism>
<protein>
    <recommendedName>
        <fullName evidence="2">Basal-body rod modification protein FlgD</fullName>
    </recommendedName>
</protein>
<dbReference type="RefSeq" id="WP_085749596.1">
    <property type="nucleotide sequence ID" value="NZ_BSPR01000002.1"/>
</dbReference>
<evidence type="ECO:0000256" key="4">
    <source>
        <dbReference type="ARBA" id="ARBA00024746"/>
    </source>
</evidence>
<evidence type="ECO:0000313" key="5">
    <source>
        <dbReference type="EMBL" id="ARN19338.1"/>
    </source>
</evidence>
<dbReference type="GO" id="GO:0044781">
    <property type="term" value="P:bacterial-type flagellum organization"/>
    <property type="evidence" value="ECO:0007669"/>
    <property type="project" value="UniProtKB-KW"/>
</dbReference>
<reference evidence="5 6" key="1">
    <citation type="submission" date="2016-04" db="EMBL/GenBank/DDBJ databases">
        <title>Complete genome sequence of natural rubber-degrading, novel Gram-negative bacterium, Rhizobacter gummiphilus strain NS21.</title>
        <authorList>
            <person name="Tabata M."/>
            <person name="Kasai D."/>
            <person name="Fukuda M."/>
        </authorList>
    </citation>
    <scope>NUCLEOTIDE SEQUENCE [LARGE SCALE GENOMIC DNA]</scope>
    <source>
        <strain evidence="5 6">NS21</strain>
    </source>
</reference>
<evidence type="ECO:0000256" key="1">
    <source>
        <dbReference type="ARBA" id="ARBA00010577"/>
    </source>
</evidence>
<dbReference type="OrthoDB" id="9785233at2"/>
<gene>
    <name evidence="5" type="ORF">A4W93_05115</name>
</gene>
<dbReference type="AlphaFoldDB" id="A0A1W6L5C3"/>
<accession>A0A1W6L5C3</accession>
<keyword evidence="6" id="KW-1185">Reference proteome</keyword>
<proteinExistence type="inferred from homology"/>
<dbReference type="Pfam" id="PF03963">
    <property type="entry name" value="FlgD"/>
    <property type="match status" value="1"/>
</dbReference>
<evidence type="ECO:0000256" key="3">
    <source>
        <dbReference type="ARBA" id="ARBA00022795"/>
    </source>
</evidence>
<sequence>MATSAIGATNPITSAAASSLSMEDLLRVMLTELTYQNPLKPVENKDFMMQVAQFSSLDATQRLNQNIEQLLGLQSLNQSVGLLGKNISAQTPSGSVTGQVSALSLVDGQPQLTITTTAGQTVAGITIGQIQTIR</sequence>
<dbReference type="InterPro" id="IPR005648">
    <property type="entry name" value="FlgD"/>
</dbReference>
<comment type="similarity">
    <text evidence="1">Belongs to the FlgD family.</text>
</comment>